<dbReference type="PANTHER" id="PTHR22946:SF12">
    <property type="entry name" value="CONIDIAL PIGMENT BIOSYNTHESIS PROTEIN AYG1 (AFU_ORTHOLOGUE AFUA_2G17550)"/>
    <property type="match status" value="1"/>
</dbReference>
<evidence type="ECO:0000256" key="2">
    <source>
        <dbReference type="ARBA" id="ARBA00022801"/>
    </source>
</evidence>
<keyword evidence="3" id="KW-0031">Aminopeptidase</keyword>
<comment type="caution">
    <text evidence="3">The sequence shown here is derived from an EMBL/GenBank/DDBJ whole genome shotgun (WGS) entry which is preliminary data.</text>
</comment>
<evidence type="ECO:0000256" key="1">
    <source>
        <dbReference type="ARBA" id="ARBA00008645"/>
    </source>
</evidence>
<organism evidence="3 4">
    <name type="scientific">Planotetraspora kaengkrachanensis</name>
    <dbReference type="NCBI Taxonomy" id="575193"/>
    <lineage>
        <taxon>Bacteria</taxon>
        <taxon>Bacillati</taxon>
        <taxon>Actinomycetota</taxon>
        <taxon>Actinomycetes</taxon>
        <taxon>Streptosporangiales</taxon>
        <taxon>Streptosporangiaceae</taxon>
        <taxon>Planotetraspora</taxon>
    </lineage>
</organism>
<dbReference type="Pfam" id="PF06500">
    <property type="entry name" value="FrsA-like"/>
    <property type="match status" value="1"/>
</dbReference>
<proteinExistence type="inferred from homology"/>
<dbReference type="InterPro" id="IPR029058">
    <property type="entry name" value="AB_hydrolase_fold"/>
</dbReference>
<dbReference type="Gene3D" id="3.40.50.1820">
    <property type="entry name" value="alpha/beta hydrolase"/>
    <property type="match status" value="1"/>
</dbReference>
<dbReference type="InterPro" id="IPR010520">
    <property type="entry name" value="FrsA-like"/>
</dbReference>
<accession>A0A8J3PZP5</accession>
<evidence type="ECO:0000313" key="4">
    <source>
        <dbReference type="Proteomes" id="UP000630097"/>
    </source>
</evidence>
<reference evidence="3 4" key="1">
    <citation type="submission" date="2021-01" db="EMBL/GenBank/DDBJ databases">
        <title>Whole genome shotgun sequence of Planotetraspora kaengkrachanensis NBRC 104272.</title>
        <authorList>
            <person name="Komaki H."/>
            <person name="Tamura T."/>
        </authorList>
    </citation>
    <scope>NUCLEOTIDE SEQUENCE [LARGE SCALE GENOMIC DNA]</scope>
    <source>
        <strain evidence="3 4">NBRC 104272</strain>
    </source>
</reference>
<keyword evidence="2" id="KW-0378">Hydrolase</keyword>
<dbReference type="AlphaFoldDB" id="A0A8J3PZP5"/>
<comment type="similarity">
    <text evidence="1">Belongs to the AB hydrolase superfamily.</text>
</comment>
<dbReference type="GO" id="GO:0004177">
    <property type="term" value="F:aminopeptidase activity"/>
    <property type="evidence" value="ECO:0007669"/>
    <property type="project" value="UniProtKB-KW"/>
</dbReference>
<dbReference type="RefSeq" id="WP_203887364.1">
    <property type="nucleotide sequence ID" value="NZ_BAABHH010000032.1"/>
</dbReference>
<dbReference type="EMBL" id="BONV01000047">
    <property type="protein sequence ID" value="GIG84076.1"/>
    <property type="molecule type" value="Genomic_DNA"/>
</dbReference>
<keyword evidence="4" id="KW-1185">Reference proteome</keyword>
<name>A0A8J3PZP5_9ACTN</name>
<keyword evidence="3" id="KW-0645">Protease</keyword>
<gene>
    <name evidence="3" type="ORF">Pka01_72030</name>
</gene>
<dbReference type="InterPro" id="IPR050261">
    <property type="entry name" value="FrsA_esterase"/>
</dbReference>
<protein>
    <submittedName>
        <fullName evidence="3">Dipeptidyl aminopeptidase</fullName>
    </submittedName>
</protein>
<dbReference type="Proteomes" id="UP000630097">
    <property type="component" value="Unassembled WGS sequence"/>
</dbReference>
<dbReference type="SUPFAM" id="SSF53474">
    <property type="entry name" value="alpha/beta-Hydrolases"/>
    <property type="match status" value="1"/>
</dbReference>
<evidence type="ECO:0000313" key="3">
    <source>
        <dbReference type="EMBL" id="GIG84076.1"/>
    </source>
</evidence>
<dbReference type="Gene3D" id="1.20.1440.110">
    <property type="entry name" value="acylaminoacyl peptidase"/>
    <property type="match status" value="1"/>
</dbReference>
<sequence length="406" mass="44808">MDALIFEKDVMFWYETLRLLGHIAYGGADFGEVITTAQRITESDYDSWHKEWRATADRVAGEARRSLAAGHEVSARDGLLRASTYYRSAEFFLHGDPSDPRVDQSYALGVESFRAAARLSDIRIEPVLIPYAHTALTGYLYRAGDSRTPRPTIVMHNGFDGSAEEMHFFGAAAFAERGYHVLTFDGPGQPGPMHREGLVFRPDWEKVVGPVLDYLLALPEVDPERVALLGASMGGLLAPRAAAFEPRINALIAFDGVYDMGAIVAGHFGEDRDQARAVLGAESAPEVDEIIQGLMANDPVMRWAFTHGMWVTGAQSPRGYAAKILDYHLRDGIAERIRCPTLVCSAPGDFAFQGQPEALHDHLTCPRTFLEFTAEEGADAHCQSGAQRLAMARISDWLDETFRSEK</sequence>
<dbReference type="PANTHER" id="PTHR22946">
    <property type="entry name" value="DIENELACTONE HYDROLASE DOMAIN-CONTAINING PROTEIN-RELATED"/>
    <property type="match status" value="1"/>
</dbReference>